<accession>A0A6I5A4I7</accession>
<gene>
    <name evidence="1" type="ORF">GLW05_16545</name>
</gene>
<dbReference type="AlphaFoldDB" id="A0A6I5A4I7"/>
<dbReference type="CDD" id="cd00586">
    <property type="entry name" value="4HBT"/>
    <property type="match status" value="1"/>
</dbReference>
<sequence length="166" mass="19153">MQNNSRGGTLVNPLFSTKQHVSPEWVDYNGHMNDAEYARAFSLAAEDFINFIGLDEMGRIEHSYTIFTLETHICYLKEAHEGEELTIKSHLLDTDAKRIHQFLLMENQEGELIATMEQMIMGMDQKEGKPAPFPEVVAKKIEEIYKEDAKREQPKQAGRRIGIRRK</sequence>
<dbReference type="InterPro" id="IPR029069">
    <property type="entry name" value="HotDog_dom_sf"/>
</dbReference>
<comment type="caution">
    <text evidence="1">The sequence shown here is derived from an EMBL/GenBank/DDBJ whole genome shotgun (WGS) entry which is preliminary data.</text>
</comment>
<dbReference type="OrthoDB" id="6117985at2"/>
<evidence type="ECO:0000313" key="1">
    <source>
        <dbReference type="EMBL" id="MYL35190.1"/>
    </source>
</evidence>
<dbReference type="SUPFAM" id="SSF54637">
    <property type="entry name" value="Thioesterase/thiol ester dehydrase-isomerase"/>
    <property type="match status" value="1"/>
</dbReference>
<evidence type="ECO:0000313" key="2">
    <source>
        <dbReference type="Proteomes" id="UP000468638"/>
    </source>
</evidence>
<proteinExistence type="predicted"/>
<dbReference type="EMBL" id="WMEQ01000014">
    <property type="protein sequence ID" value="MYL35190.1"/>
    <property type="molecule type" value="Genomic_DNA"/>
</dbReference>
<dbReference type="Gene3D" id="3.10.129.10">
    <property type="entry name" value="Hotdog Thioesterase"/>
    <property type="match status" value="1"/>
</dbReference>
<dbReference type="Pfam" id="PF13279">
    <property type="entry name" value="4HBT_2"/>
    <property type="match status" value="1"/>
</dbReference>
<name>A0A6I5A4I7_9BACI</name>
<dbReference type="Proteomes" id="UP000468638">
    <property type="component" value="Unassembled WGS sequence"/>
</dbReference>
<protein>
    <submittedName>
        <fullName evidence="1">Thioesterase</fullName>
    </submittedName>
</protein>
<organism evidence="1 2">
    <name type="scientific">Pontibacillus yanchengensis</name>
    <dbReference type="NCBI Taxonomy" id="462910"/>
    <lineage>
        <taxon>Bacteria</taxon>
        <taxon>Bacillati</taxon>
        <taxon>Bacillota</taxon>
        <taxon>Bacilli</taxon>
        <taxon>Bacillales</taxon>
        <taxon>Bacillaceae</taxon>
        <taxon>Pontibacillus</taxon>
    </lineage>
</organism>
<reference evidence="1 2" key="1">
    <citation type="submission" date="2019-11" db="EMBL/GenBank/DDBJ databases">
        <title>Genome sequences of 17 halophilic strains isolated from different environments.</title>
        <authorList>
            <person name="Furrow R.E."/>
        </authorList>
    </citation>
    <scope>NUCLEOTIDE SEQUENCE [LARGE SCALE GENOMIC DNA]</scope>
    <source>
        <strain evidence="1 2">22514_16_FS</strain>
    </source>
</reference>